<dbReference type="KEGG" id="mmw:Mmwyl1_2489"/>
<dbReference type="eggNOG" id="COG3311">
    <property type="taxonomic scope" value="Bacteria"/>
</dbReference>
<accession>A6VY81</accession>
<sequence>MKEYEFTLKFALPDADANPQTYIDNLMEAGCDDALIGLGANGRIALDFIREAESAMEAILSAISDVQKAIPKATLIECGPDLVGVSGIASIFKVSRQAIQKMVKNFSDTFPAPVHSGTTQIWHLIKILKWSNLHAQKHVFDETLFEIASASREVNVYKEISELERPAPKNITRVFPKAERILELH</sequence>
<keyword evidence="1" id="KW-0238">DNA-binding</keyword>
<dbReference type="STRING" id="400668.Mmwyl1_2489"/>
<proteinExistence type="predicted"/>
<organism evidence="1">
    <name type="scientific">Marinomonas sp. (strain MWYL1)</name>
    <dbReference type="NCBI Taxonomy" id="400668"/>
    <lineage>
        <taxon>Bacteria</taxon>
        <taxon>Pseudomonadati</taxon>
        <taxon>Pseudomonadota</taxon>
        <taxon>Gammaproteobacteria</taxon>
        <taxon>Oceanospirillales</taxon>
        <taxon>Oceanospirillaceae</taxon>
        <taxon>Marinomonas</taxon>
    </lineage>
</organism>
<dbReference type="AlphaFoldDB" id="A6VY81"/>
<gene>
    <name evidence="1" type="ordered locus">Mmwyl1_2489</name>
</gene>
<protein>
    <submittedName>
        <fullName evidence="1">Putative DNA-binding protein</fullName>
    </submittedName>
</protein>
<reference evidence="1" key="1">
    <citation type="submission" date="2007-06" db="EMBL/GenBank/DDBJ databases">
        <title>Complete sequence of Marinomonas sp. MWYL1.</title>
        <authorList>
            <consortium name="US DOE Joint Genome Institute"/>
            <person name="Copeland A."/>
            <person name="Lucas S."/>
            <person name="Lapidus A."/>
            <person name="Barry K."/>
            <person name="Glavina del Rio T."/>
            <person name="Dalin E."/>
            <person name="Tice H."/>
            <person name="Pitluck S."/>
            <person name="Kiss H."/>
            <person name="Brettin T."/>
            <person name="Bruce D."/>
            <person name="Detter J.C."/>
            <person name="Han C."/>
            <person name="Schmutz J."/>
            <person name="Larimer F."/>
            <person name="Land M."/>
            <person name="Hauser L."/>
            <person name="Kyrpides N."/>
            <person name="Kim E."/>
            <person name="Johnston A.W.B."/>
            <person name="Todd J.D."/>
            <person name="Rogers R."/>
            <person name="Wexler M."/>
            <person name="Bond P.L."/>
            <person name="Li Y."/>
            <person name="Richardson P."/>
        </authorList>
    </citation>
    <scope>NUCLEOTIDE SEQUENCE [LARGE SCALE GENOMIC DNA]</scope>
    <source>
        <strain evidence="1">MWYL1</strain>
    </source>
</reference>
<dbReference type="OrthoDB" id="7860618at2"/>
<name>A6VY81_MARMS</name>
<dbReference type="HOGENOM" id="CLU_089912_0_0_6"/>
<evidence type="ECO:0000313" key="1">
    <source>
        <dbReference type="EMBL" id="ABR71410.1"/>
    </source>
</evidence>
<dbReference type="GO" id="GO:0003677">
    <property type="term" value="F:DNA binding"/>
    <property type="evidence" value="ECO:0007669"/>
    <property type="project" value="UniProtKB-KW"/>
</dbReference>
<dbReference type="EMBL" id="CP000749">
    <property type="protein sequence ID" value="ABR71410.1"/>
    <property type="molecule type" value="Genomic_DNA"/>
</dbReference>